<organism evidence="1 2">
    <name type="scientific">Ataeniobius toweri</name>
    <dbReference type="NCBI Taxonomy" id="208326"/>
    <lineage>
        <taxon>Eukaryota</taxon>
        <taxon>Metazoa</taxon>
        <taxon>Chordata</taxon>
        <taxon>Craniata</taxon>
        <taxon>Vertebrata</taxon>
        <taxon>Euteleostomi</taxon>
        <taxon>Actinopterygii</taxon>
        <taxon>Neopterygii</taxon>
        <taxon>Teleostei</taxon>
        <taxon>Neoteleostei</taxon>
        <taxon>Acanthomorphata</taxon>
        <taxon>Ovalentaria</taxon>
        <taxon>Atherinomorphae</taxon>
        <taxon>Cyprinodontiformes</taxon>
        <taxon>Goodeidae</taxon>
        <taxon>Ataeniobius</taxon>
    </lineage>
</organism>
<comment type="caution">
    <text evidence="1">The sequence shown here is derived from an EMBL/GenBank/DDBJ whole genome shotgun (WGS) entry which is preliminary data.</text>
</comment>
<accession>A0ABU7C6K0</accession>
<keyword evidence="2" id="KW-1185">Reference proteome</keyword>
<feature type="non-terminal residue" evidence="1">
    <location>
        <position position="103"/>
    </location>
</feature>
<evidence type="ECO:0000313" key="2">
    <source>
        <dbReference type="Proteomes" id="UP001345963"/>
    </source>
</evidence>
<dbReference type="Proteomes" id="UP001345963">
    <property type="component" value="Unassembled WGS sequence"/>
</dbReference>
<proteinExistence type="predicted"/>
<gene>
    <name evidence="1" type="ORF">ATANTOWER_009366</name>
</gene>
<evidence type="ECO:0000313" key="1">
    <source>
        <dbReference type="EMBL" id="MED6258582.1"/>
    </source>
</evidence>
<sequence>MFVSNSGSCASCSCCCLQQGSVPGLVSAFRRLCHGLTASSTRHPAALSGFPSRTSVEVDNSVEDNLSVEEATENIVKQDEAIQNVLSSKHYLKKQRESHHKFP</sequence>
<protein>
    <submittedName>
        <fullName evidence="1">Uncharacterized protein</fullName>
    </submittedName>
</protein>
<name>A0ABU7C6K0_9TELE</name>
<reference evidence="1 2" key="1">
    <citation type="submission" date="2021-07" db="EMBL/GenBank/DDBJ databases">
        <authorList>
            <person name="Palmer J.M."/>
        </authorList>
    </citation>
    <scope>NUCLEOTIDE SEQUENCE [LARGE SCALE GENOMIC DNA]</scope>
    <source>
        <strain evidence="1 2">AT_MEX2019</strain>
        <tissue evidence="1">Muscle</tissue>
    </source>
</reference>
<dbReference type="EMBL" id="JAHUTI010080824">
    <property type="protein sequence ID" value="MED6258582.1"/>
    <property type="molecule type" value="Genomic_DNA"/>
</dbReference>